<dbReference type="SMART" id="SM00112">
    <property type="entry name" value="CA"/>
    <property type="match status" value="12"/>
</dbReference>
<feature type="domain" description="Cadherin" evidence="3">
    <location>
        <begin position="1277"/>
        <end position="1367"/>
    </location>
</feature>
<feature type="domain" description="Cadherin" evidence="3">
    <location>
        <begin position="989"/>
        <end position="1078"/>
    </location>
</feature>
<dbReference type="SUPFAM" id="SSF49313">
    <property type="entry name" value="Cadherin-like"/>
    <property type="match status" value="12"/>
</dbReference>
<gene>
    <name evidence="4" type="ORF">CLV59_11071</name>
</gene>
<feature type="domain" description="Cadherin" evidence="3">
    <location>
        <begin position="1755"/>
        <end position="1852"/>
    </location>
</feature>
<dbReference type="CDD" id="cd11304">
    <property type="entry name" value="Cadherin_repeat"/>
    <property type="match status" value="12"/>
</dbReference>
<dbReference type="Proteomes" id="UP000249819">
    <property type="component" value="Unassembled WGS sequence"/>
</dbReference>
<dbReference type="Pfam" id="PF19078">
    <property type="entry name" value="Big_12"/>
    <property type="match status" value="2"/>
</dbReference>
<feature type="domain" description="Cadherin" evidence="3">
    <location>
        <begin position="1568"/>
        <end position="1658"/>
    </location>
</feature>
<dbReference type="SMART" id="SM00089">
    <property type="entry name" value="PKD"/>
    <property type="match status" value="11"/>
</dbReference>
<dbReference type="PANTHER" id="PTHR24026">
    <property type="entry name" value="FAT ATYPICAL CADHERIN-RELATED"/>
    <property type="match status" value="1"/>
</dbReference>
<dbReference type="GO" id="GO:0005509">
    <property type="term" value="F:calcium ion binding"/>
    <property type="evidence" value="ECO:0007669"/>
    <property type="project" value="InterPro"/>
</dbReference>
<dbReference type="InterPro" id="IPR015919">
    <property type="entry name" value="Cadherin-like_sf"/>
</dbReference>
<dbReference type="PRINTS" id="PR00205">
    <property type="entry name" value="CADHERIN"/>
</dbReference>
<dbReference type="PROSITE" id="PS50268">
    <property type="entry name" value="CADHERIN_2"/>
    <property type="match status" value="12"/>
</dbReference>
<dbReference type="InterPro" id="IPR022409">
    <property type="entry name" value="PKD/Chitinase_dom"/>
</dbReference>
<evidence type="ECO:0000259" key="3">
    <source>
        <dbReference type="PROSITE" id="PS50268"/>
    </source>
</evidence>
<feature type="domain" description="Cadherin" evidence="3">
    <location>
        <begin position="1175"/>
        <end position="1281"/>
    </location>
</feature>
<dbReference type="Gene3D" id="2.60.40.60">
    <property type="entry name" value="Cadherins"/>
    <property type="match status" value="12"/>
</dbReference>
<dbReference type="GO" id="GO:0005886">
    <property type="term" value="C:plasma membrane"/>
    <property type="evidence" value="ECO:0007669"/>
    <property type="project" value="UniProtKB-SubCell"/>
</dbReference>
<evidence type="ECO:0000313" key="4">
    <source>
        <dbReference type="EMBL" id="RAJ75025.1"/>
    </source>
</evidence>
<evidence type="ECO:0000313" key="5">
    <source>
        <dbReference type="Proteomes" id="UP000249819"/>
    </source>
</evidence>
<feature type="domain" description="Cadherin" evidence="3">
    <location>
        <begin position="1956"/>
        <end position="2046"/>
    </location>
</feature>
<evidence type="ECO:0000256" key="2">
    <source>
        <dbReference type="ARBA" id="ARBA00022989"/>
    </source>
</evidence>
<keyword evidence="2" id="KW-1133">Transmembrane helix</keyword>
<organism evidence="4 5">
    <name type="scientific">Chitinophaga dinghuensis</name>
    <dbReference type="NCBI Taxonomy" id="1539050"/>
    <lineage>
        <taxon>Bacteria</taxon>
        <taxon>Pseudomonadati</taxon>
        <taxon>Bacteroidota</taxon>
        <taxon>Chitinophagia</taxon>
        <taxon>Chitinophagales</taxon>
        <taxon>Chitinophagaceae</taxon>
        <taxon>Chitinophaga</taxon>
    </lineage>
</organism>
<feature type="domain" description="Cadherin" evidence="3">
    <location>
        <begin position="1375"/>
        <end position="1464"/>
    </location>
</feature>
<keyword evidence="5" id="KW-1185">Reference proteome</keyword>
<proteinExistence type="predicted"/>
<name>A0A327VMD2_9BACT</name>
<sequence length="2315" mass="243831">MQVMPVSILAIHPTMHQLYVHCLRKRSIFSLVLLLLSLVTVVNSAIAARRTIPAITQVQGPSSGNYKKGDKLRFAVTFNTSVKITGITKIPITLANGAHDAVIEAGQPNSPIQYFSYVVGPGDDMSGTVSWSNYIQVMSGLIKDVNSTDYLDIGKYYFPAGPTQVTGVIIDGTPPTVSTFTTNGASNRPNTNASLTFNIVFSEPVTNVTNNGWVATGSNAVTTGGLTIAMNSDKKTGLATFTNVVNTDPAAISTFGLALKAALCGITDLAGNPLEADGSSNVYYLDKAPQQPPVPTITLVAGKTNVNGPFDISISFDKSVSGAFDPTKLSLSNASATFTGTAVGGPYTYTITPNATPAAGTITLQLQANAINGTTGVPSNASNPVTVNYDLQRPTVTITPNVDKAANLFKPVLTFNKPVTGLTVGGLSGTNGTPTLVEISPFDHTTYQVSFTPTALETDITFGVLDNAAYDNFGNGNIANSITYHYDVKPPVVVTVSALTISPTNASTGAFQITFSENVQTPVTSDFAAVMSTGLTGATVTAVTQISPTTYKVEFGSITGDGNLQLQIPAGNNIQDMSGNLLVGPVTGSAVITYDHTAPILTLPTATTYNATFTFVYTFNEPVTLVNPSLITWNNATASAFTQVDATHYQQTVTPSSIGSFSVNVLANSFNDLAGNPLAQAYSFTGNYDNTIPTVTLAGPPSYNSPFDITATLSTAMTPVLTAADFVISNGTINNINQSSTLQYTFQVSPSGPGPISLYLKAGVLTNAFNVSNAQSNTLNWTFDPLPFDITLTAPATAVNTFDVTVNLSKPVSQLTAGNLNISNGSITNIIKVSDQQYTVTVSVAATGPVTITVPANQFTDGVGRPNTQGGPAIVNGVLNHAPTDITLDNSTIAENKPTGTVIGNLTTTDIDAGNNFTYTLSGPDAANFIIVGNQLLSNVIFDYETKSTYQVTIKSTDDYGASYTKSFTITILDVNEAPTDLNISNDAVVETAPLGTVVGTLTSVDPDRNDTHTWSLPTGADNAAFDIVGDQLKTNALFDYSVKNTYIIHVRVTDAGGLSFEKNLTINIIKATQAPTDILLSNNTVKENLAQNTLVGTLSTVALNSAAPFTYTILPGADAANFSINGNELNTAVVFDYETKSSYQITIKVTDANNNTLQKDFTIQILDANDAPTDITLSSTSVNDRSAAGTEVATIAAVDQDINDTHTFTFAGGADDNKFIITNNKLILNVAASYATQPSYTVSLKATDAGGLSVTKTFTITINKVAPVDITLTGNTVPENSAVNTIVGTLSADVSDPAGPNTYSILPGADAANFVITGDKLQTNTVFDYETKNSYTITIRVTDNGGLTFDKVFTIQVTNVNEAPTNISLSNNAVDEGLPVNTLVGTLSATDPDANDTFTYSFDGGADDAAFTITGNQLKTAAVFNYATKNTYNIKIKVTDAGGLSFTKDFVITVNKVNHAPTDIALDNSAVPEESIVGTTVGNLSATDPDANDTFTYSFGGGTDDAQFTISGTQLKTAAVFNYNTKNTYNIKIKVTDAGGLSFTKDFVITVTKVNHAPTDVILDNTSVPEGSIVGTTVGNLSATDPDTGDTFTYSFGGGTDDAQFTISGTQLKTAAVFNYATKNTYNIKIKVTDAGGLSVTKDFVITVTKVNHAPTDVILDNTSVPEGSIVGTTVGNLSATDPDAGDTFTYSFGGGTDDAQFTISGTQLKTAAVFNYNAKNTYNIKIKVTDAGGLSFTKDFVITVTKVNHAPTDISLSNTAVPEGSIVGTTVGNLTATDPDTGDTFTYSFGGGTDDAQFTISGNQLKTAAVFNYSAKNTYNIKIKVTDAGGLSFTKDFVITVTKVNHAPTDISLDKNTVPEGSIVGTTVGNLTATDPDAGETFTYSFGGGTDDAQFTIVGNQLKTAAVFNYVTKNTYSIKIKVTDAGGLSFTKDFTINVTSTNQAPTDITLDKNTILDKAAVGTLIGSFTGTDPDAGETFTWAFAGGPDDAQFKLTGNQLFSNAAINYLQKSSYKIRIRVTDHGGLTFEKDFTINVLFINQPPTIDQVTNQVVCDGHQAQEIKLTGLSAGPEPNQNISIIATSSNDFFESLTTRDNKDGTGAIRYTLKQNISGTTTITVLVRDDGGTANGGVDQKTITFQLLVNELPDVKIVSDKPNPVPAGSIVHLTASGGVSYQWGEAPGIVDGKNTPTLTLKPEASNTYLVTVTNSNGCTVTTDFKLEVSGEVQVEATNLITPNGDGINDRWMVKNISRYPNNEVRIFDRAGRMVYNRRGYANEWDGKLNGHQLAEGTYYYILELGNGQVVKGFITLILQQ</sequence>
<reference evidence="4 5" key="1">
    <citation type="submission" date="2018-06" db="EMBL/GenBank/DDBJ databases">
        <title>Genomic Encyclopedia of Archaeal and Bacterial Type Strains, Phase II (KMG-II): from individual species to whole genera.</title>
        <authorList>
            <person name="Goeker M."/>
        </authorList>
    </citation>
    <scope>NUCLEOTIDE SEQUENCE [LARGE SCALE GENOMIC DNA]</scope>
    <source>
        <strain evidence="4 5">DSM 29821</strain>
    </source>
</reference>
<feature type="domain" description="Cadherin" evidence="3">
    <location>
        <begin position="885"/>
        <end position="981"/>
    </location>
</feature>
<keyword evidence="1" id="KW-0812">Transmembrane</keyword>
<dbReference type="InterPro" id="IPR002126">
    <property type="entry name" value="Cadherin-like_dom"/>
</dbReference>
<keyword evidence="2" id="KW-0472">Membrane</keyword>
<accession>A0A327VMD2</accession>
<dbReference type="InterPro" id="IPR026341">
    <property type="entry name" value="T9SS_type_B"/>
</dbReference>
<dbReference type="InterPro" id="IPR044048">
    <property type="entry name" value="Big_12"/>
</dbReference>
<dbReference type="Pfam" id="PF13585">
    <property type="entry name" value="CHU_C"/>
    <property type="match status" value="1"/>
</dbReference>
<feature type="domain" description="Cadherin" evidence="3">
    <location>
        <begin position="1665"/>
        <end position="1755"/>
    </location>
</feature>
<dbReference type="SMART" id="SM00736">
    <property type="entry name" value="CADG"/>
    <property type="match status" value="5"/>
</dbReference>
<dbReference type="EMBL" id="QLMA01000010">
    <property type="protein sequence ID" value="RAJ75025.1"/>
    <property type="molecule type" value="Genomic_DNA"/>
</dbReference>
<dbReference type="Pfam" id="PF00028">
    <property type="entry name" value="Cadherin"/>
    <property type="match status" value="8"/>
</dbReference>
<feature type="domain" description="Cadherin" evidence="3">
    <location>
        <begin position="1085"/>
        <end position="1175"/>
    </location>
</feature>
<feature type="domain" description="Cadherin" evidence="3">
    <location>
        <begin position="1859"/>
        <end position="1949"/>
    </location>
</feature>
<dbReference type="GO" id="GO:0007156">
    <property type="term" value="P:homophilic cell adhesion via plasma membrane adhesion molecules"/>
    <property type="evidence" value="ECO:0007669"/>
    <property type="project" value="InterPro"/>
</dbReference>
<comment type="caution">
    <text evidence="4">The sequence shown here is derived from an EMBL/GenBank/DDBJ whole genome shotgun (WGS) entry which is preliminary data.</text>
</comment>
<evidence type="ECO:0000256" key="1">
    <source>
        <dbReference type="ARBA" id="ARBA00022692"/>
    </source>
</evidence>
<feature type="domain" description="Cadherin" evidence="3">
    <location>
        <begin position="1472"/>
        <end position="1561"/>
    </location>
</feature>
<dbReference type="PANTHER" id="PTHR24026:SF126">
    <property type="entry name" value="PROTOCADHERIN FAT 4"/>
    <property type="match status" value="1"/>
</dbReference>
<dbReference type="NCBIfam" id="TIGR04131">
    <property type="entry name" value="Bac_Flav_CTERM"/>
    <property type="match status" value="1"/>
</dbReference>
<protein>
    <submittedName>
        <fullName evidence="4">Gliding motility-associated-like protein</fullName>
    </submittedName>
</protein>
<dbReference type="OrthoDB" id="355609at2"/>
<dbReference type="InterPro" id="IPR006644">
    <property type="entry name" value="Cadg"/>
</dbReference>